<sequence length="85" mass="9266">MKLIVAVQEPVTGDLADAGPSWQDLHAIELERPLIDAEMDLLDVEIALLARPVSELDQRRLRRATNKVLAARVEVANRLGAGEAA</sequence>
<dbReference type="EMBL" id="LOHS01000111">
    <property type="protein sequence ID" value="OAH11316.1"/>
    <property type="molecule type" value="Genomic_DNA"/>
</dbReference>
<name>A0A177HKN1_9ACTN</name>
<dbReference type="Proteomes" id="UP000077381">
    <property type="component" value="Unassembled WGS sequence"/>
</dbReference>
<proteinExistence type="predicted"/>
<dbReference type="Pfam" id="PF19801">
    <property type="entry name" value="DUF6284"/>
    <property type="match status" value="1"/>
</dbReference>
<dbReference type="STRING" id="1716141.STSP_52640"/>
<gene>
    <name evidence="1" type="ORF">STSP_52640</name>
</gene>
<evidence type="ECO:0000313" key="1">
    <source>
        <dbReference type="EMBL" id="OAH11316.1"/>
    </source>
</evidence>
<reference evidence="1 2" key="1">
    <citation type="submission" date="2015-12" db="EMBL/GenBank/DDBJ databases">
        <title>Genome sequence of Streptomyces sp. G25.</title>
        <authorList>
            <person name="Poehlein A."/>
            <person name="Roettig A."/>
            <person name="Hiessl S."/>
            <person name="Hauschild P."/>
            <person name="Schauer J."/>
            <person name="Madkour M.H."/>
            <person name="Al-Ansari A.M."/>
            <person name="Almakishah N.H."/>
            <person name="Steinbuechel A."/>
            <person name="Daniel R."/>
        </authorList>
    </citation>
    <scope>NUCLEOTIDE SEQUENCE [LARGE SCALE GENOMIC DNA]</scope>
    <source>
        <strain evidence="2">G25(2015)</strain>
    </source>
</reference>
<keyword evidence="2" id="KW-1185">Reference proteome</keyword>
<dbReference type="RefSeq" id="WP_067282761.1">
    <property type="nucleotide sequence ID" value="NZ_LOHS01000111.1"/>
</dbReference>
<evidence type="ECO:0000313" key="2">
    <source>
        <dbReference type="Proteomes" id="UP000077381"/>
    </source>
</evidence>
<dbReference type="AlphaFoldDB" id="A0A177HKN1"/>
<accession>A0A177HKN1</accession>
<protein>
    <submittedName>
        <fullName evidence="1">Uncharacterized protein</fullName>
    </submittedName>
</protein>
<dbReference type="OrthoDB" id="4335202at2"/>
<comment type="caution">
    <text evidence="1">The sequence shown here is derived from an EMBL/GenBank/DDBJ whole genome shotgun (WGS) entry which is preliminary data.</text>
</comment>
<organism evidence="1 2">
    <name type="scientific">Streptomyces jeddahensis</name>
    <dbReference type="NCBI Taxonomy" id="1716141"/>
    <lineage>
        <taxon>Bacteria</taxon>
        <taxon>Bacillati</taxon>
        <taxon>Actinomycetota</taxon>
        <taxon>Actinomycetes</taxon>
        <taxon>Kitasatosporales</taxon>
        <taxon>Streptomycetaceae</taxon>
        <taxon>Streptomyces</taxon>
    </lineage>
</organism>
<dbReference type="InterPro" id="IPR046251">
    <property type="entry name" value="DUF6284"/>
</dbReference>
<dbReference type="PATRIC" id="fig|1716141.3.peg.5536"/>